<evidence type="ECO:0000259" key="2">
    <source>
        <dbReference type="Pfam" id="PF24645"/>
    </source>
</evidence>
<dbReference type="InterPro" id="IPR056055">
    <property type="entry name" value="DUF7638"/>
</dbReference>
<keyword evidence="4" id="KW-1185">Reference proteome</keyword>
<evidence type="ECO:0000313" key="4">
    <source>
        <dbReference type="Proteomes" id="UP000270678"/>
    </source>
</evidence>
<name>A0A3Q9ID08_9BACL</name>
<feature type="domain" description="DUF7638" evidence="1">
    <location>
        <begin position="136"/>
        <end position="242"/>
    </location>
</feature>
<evidence type="ECO:0000313" key="3">
    <source>
        <dbReference type="EMBL" id="AZS18134.1"/>
    </source>
</evidence>
<dbReference type="InterPro" id="IPR056056">
    <property type="entry name" value="DUF7639"/>
</dbReference>
<dbReference type="EMBL" id="CP034346">
    <property type="protein sequence ID" value="AZS18134.1"/>
    <property type="molecule type" value="Genomic_DNA"/>
</dbReference>
<dbReference type="Pfam" id="PF24644">
    <property type="entry name" value="DUF7638"/>
    <property type="match status" value="2"/>
</dbReference>
<dbReference type="RefSeq" id="WP_127004356.1">
    <property type="nucleotide sequence ID" value="NZ_CP034346.1"/>
</dbReference>
<dbReference type="AlphaFoldDB" id="A0A3Q9ID08"/>
<reference evidence="4" key="1">
    <citation type="submission" date="2018-12" db="EMBL/GenBank/DDBJ databases">
        <title>Complete genome sequence of Paenibacillus sp. MBLB1234.</title>
        <authorList>
            <person name="Nam Y.-D."/>
            <person name="Kang J."/>
            <person name="Chung W.-H."/>
            <person name="Park Y.S."/>
        </authorList>
    </citation>
    <scope>NUCLEOTIDE SEQUENCE [LARGE SCALE GENOMIC DNA]</scope>
    <source>
        <strain evidence="4">MBLB1234</strain>
    </source>
</reference>
<dbReference type="Proteomes" id="UP000270678">
    <property type="component" value="Chromosome"/>
</dbReference>
<feature type="domain" description="DUF7638" evidence="1">
    <location>
        <begin position="2"/>
        <end position="103"/>
    </location>
</feature>
<protein>
    <submittedName>
        <fullName evidence="3">Uncharacterized protein</fullName>
    </submittedName>
</protein>
<sequence>MHKISRQKTVEGTRIPGIINNMQYFYINLDVYEDGMINCWELVDLEGLKEKLEIGWLVPSIPHGENISIHGLGEYEIITGSWNYNKNSYYEYIKETIERLNPNLSNIYTISEEEKKLLEQRRISYSPEAKDFYVKSELFYQTVNGNGFPIFMRHESCCYLANLVVYQDGCVKVYHSGRELDYEIEEVQEMFHDGTFLTEFKTPTKIIIDDFAEVTLGKAIYYTDPEEKYKELLDIHSKLNGKKTSLEKCREAYYSYLEYPSDYAREKLKELYELIPEHERMYLGDMDSKDADYIRIIYYPEDKREV</sequence>
<evidence type="ECO:0000259" key="1">
    <source>
        <dbReference type="Pfam" id="PF24644"/>
    </source>
</evidence>
<dbReference type="OrthoDB" id="643483at2"/>
<dbReference type="KEGG" id="plut:EI981_04555"/>
<gene>
    <name evidence="3" type="ORF">EI981_04555</name>
</gene>
<feature type="domain" description="DUF7639" evidence="2">
    <location>
        <begin position="244"/>
        <end position="298"/>
    </location>
</feature>
<proteinExistence type="predicted"/>
<organism evidence="3 4">
    <name type="scientific">Paenibacillus lutimineralis</name>
    <dbReference type="NCBI Taxonomy" id="2707005"/>
    <lineage>
        <taxon>Bacteria</taxon>
        <taxon>Bacillati</taxon>
        <taxon>Bacillota</taxon>
        <taxon>Bacilli</taxon>
        <taxon>Bacillales</taxon>
        <taxon>Paenibacillaceae</taxon>
        <taxon>Paenibacillus</taxon>
    </lineage>
</organism>
<dbReference type="Pfam" id="PF24645">
    <property type="entry name" value="DUF7639"/>
    <property type="match status" value="1"/>
</dbReference>
<accession>A0A3Q9ID08</accession>